<protein>
    <submittedName>
        <fullName evidence="1">Uncharacterized protein</fullName>
    </submittedName>
</protein>
<dbReference type="STRING" id="2316362.A0A4Q2D141"/>
<evidence type="ECO:0000313" key="1">
    <source>
        <dbReference type="EMBL" id="RXW12599.1"/>
    </source>
</evidence>
<proteinExistence type="predicted"/>
<organism evidence="1 2">
    <name type="scientific">Candolleomyces aberdarensis</name>
    <dbReference type="NCBI Taxonomy" id="2316362"/>
    <lineage>
        <taxon>Eukaryota</taxon>
        <taxon>Fungi</taxon>
        <taxon>Dikarya</taxon>
        <taxon>Basidiomycota</taxon>
        <taxon>Agaricomycotina</taxon>
        <taxon>Agaricomycetes</taxon>
        <taxon>Agaricomycetidae</taxon>
        <taxon>Agaricales</taxon>
        <taxon>Agaricineae</taxon>
        <taxon>Psathyrellaceae</taxon>
        <taxon>Candolleomyces</taxon>
    </lineage>
</organism>
<accession>A0A4Q2D141</accession>
<gene>
    <name evidence="1" type="ORF">EST38_g13255</name>
</gene>
<evidence type="ECO:0000313" key="2">
    <source>
        <dbReference type="Proteomes" id="UP000290288"/>
    </source>
</evidence>
<keyword evidence="2" id="KW-1185">Reference proteome</keyword>
<reference evidence="1 2" key="1">
    <citation type="submission" date="2019-01" db="EMBL/GenBank/DDBJ databases">
        <title>Draft genome sequence of Psathyrella aberdarensis IHI B618.</title>
        <authorList>
            <person name="Buettner E."/>
            <person name="Kellner H."/>
        </authorList>
    </citation>
    <scope>NUCLEOTIDE SEQUENCE [LARGE SCALE GENOMIC DNA]</scope>
    <source>
        <strain evidence="1 2">IHI B618</strain>
    </source>
</reference>
<comment type="caution">
    <text evidence="1">The sequence shown here is derived from an EMBL/GenBank/DDBJ whole genome shotgun (WGS) entry which is preliminary data.</text>
</comment>
<dbReference type="OrthoDB" id="2963168at2759"/>
<sequence>MQQIPTWLGSPENFPKLCEIRLPKPYSQQSLGERPIDLIVDFLTRLWECTRDQITRAIGALNTTEVWLTVPVAWVAKGCEIFTRFDVKDPRNSTVGLINQALQLLEEQLAGVEQPTHGLLPVGGLDGSKYLKQREVDQPIHALLLVGGFDSSEYLEQSDEQQVGKLIAFIARPPSADTATLDSSFIATFYTCNYDKIMRSTDEGEILELC</sequence>
<dbReference type="Proteomes" id="UP000290288">
    <property type="component" value="Unassembled WGS sequence"/>
</dbReference>
<name>A0A4Q2D141_9AGAR</name>
<dbReference type="AlphaFoldDB" id="A0A4Q2D141"/>
<dbReference type="EMBL" id="SDEE01001187">
    <property type="protein sequence ID" value="RXW12599.1"/>
    <property type="molecule type" value="Genomic_DNA"/>
</dbReference>